<name>A0A7I8LJI9_SPIIN</name>
<protein>
    <submittedName>
        <fullName evidence="1">Uncharacterized protein</fullName>
    </submittedName>
</protein>
<evidence type="ECO:0000313" key="1">
    <source>
        <dbReference type="EMBL" id="CAA7409435.1"/>
    </source>
</evidence>
<reference evidence="1" key="1">
    <citation type="submission" date="2020-02" db="EMBL/GenBank/DDBJ databases">
        <authorList>
            <person name="Scholz U."/>
            <person name="Mascher M."/>
            <person name="Fiebig A."/>
        </authorList>
    </citation>
    <scope>NUCLEOTIDE SEQUENCE</scope>
</reference>
<dbReference type="AlphaFoldDB" id="A0A7I8LJI9"/>
<accession>A0A7I8LJI9</accession>
<organism evidence="1 2">
    <name type="scientific">Spirodela intermedia</name>
    <name type="common">Intermediate duckweed</name>
    <dbReference type="NCBI Taxonomy" id="51605"/>
    <lineage>
        <taxon>Eukaryota</taxon>
        <taxon>Viridiplantae</taxon>
        <taxon>Streptophyta</taxon>
        <taxon>Embryophyta</taxon>
        <taxon>Tracheophyta</taxon>
        <taxon>Spermatophyta</taxon>
        <taxon>Magnoliopsida</taxon>
        <taxon>Liliopsida</taxon>
        <taxon>Araceae</taxon>
        <taxon>Lemnoideae</taxon>
        <taxon>Spirodela</taxon>
    </lineage>
</organism>
<keyword evidence="2" id="KW-1185">Reference proteome</keyword>
<evidence type="ECO:0000313" key="2">
    <source>
        <dbReference type="Proteomes" id="UP000663760"/>
    </source>
</evidence>
<dbReference type="EMBL" id="LR746279">
    <property type="protein sequence ID" value="CAA7409435.1"/>
    <property type="molecule type" value="Genomic_DNA"/>
</dbReference>
<dbReference type="Proteomes" id="UP000663760">
    <property type="component" value="Chromosome 16"/>
</dbReference>
<sequence length="101" mass="10989">MCHSSNCGGHFSGRKIAAKNFQTCISCQSIGNMSKKDEIPVSNMLVRSRKTATLRLSGDCHPTEKSWMESLFRACTTTPCPTASWPLVTWKGGGAHMPLSV</sequence>
<proteinExistence type="predicted"/>
<gene>
    <name evidence="1" type="ORF">SI8410_16020113</name>
</gene>